<dbReference type="InterPro" id="IPR050639">
    <property type="entry name" value="SSR_resolvase"/>
</dbReference>
<organism evidence="3 4">
    <name type="scientific">Vineibacter terrae</name>
    <dbReference type="NCBI Taxonomy" id="2586908"/>
    <lineage>
        <taxon>Bacteria</taxon>
        <taxon>Pseudomonadati</taxon>
        <taxon>Pseudomonadota</taxon>
        <taxon>Alphaproteobacteria</taxon>
        <taxon>Hyphomicrobiales</taxon>
        <taxon>Vineibacter</taxon>
    </lineage>
</organism>
<evidence type="ECO:0000313" key="3">
    <source>
        <dbReference type="EMBL" id="TXL69873.1"/>
    </source>
</evidence>
<dbReference type="InterPro" id="IPR011109">
    <property type="entry name" value="DNA_bind_recombinase_dom"/>
</dbReference>
<proteinExistence type="predicted"/>
<dbReference type="SUPFAM" id="SSF53041">
    <property type="entry name" value="Resolvase-like"/>
    <property type="match status" value="1"/>
</dbReference>
<dbReference type="PROSITE" id="PS51737">
    <property type="entry name" value="RECOMBINASE_DNA_BIND"/>
    <property type="match status" value="1"/>
</dbReference>
<name>A0A5C8P8D2_9HYPH</name>
<dbReference type="InterPro" id="IPR038109">
    <property type="entry name" value="DNA_bind_recomb_sf"/>
</dbReference>
<evidence type="ECO:0000256" key="1">
    <source>
        <dbReference type="SAM" id="MobiDB-lite"/>
    </source>
</evidence>
<reference evidence="3 4" key="1">
    <citation type="submission" date="2019-06" db="EMBL/GenBank/DDBJ databases">
        <title>New taxonomy in bacterial strain CC-CFT640, isolated from vineyard.</title>
        <authorList>
            <person name="Lin S.-Y."/>
            <person name="Tsai C.-F."/>
            <person name="Young C.-C."/>
        </authorList>
    </citation>
    <scope>NUCLEOTIDE SEQUENCE [LARGE SCALE GENOMIC DNA]</scope>
    <source>
        <strain evidence="3 4">CC-CFT640</strain>
    </source>
</reference>
<feature type="region of interest" description="Disordered" evidence="1">
    <location>
        <begin position="136"/>
        <end position="168"/>
    </location>
</feature>
<dbReference type="Proteomes" id="UP000321638">
    <property type="component" value="Unassembled WGS sequence"/>
</dbReference>
<dbReference type="GO" id="GO:0003677">
    <property type="term" value="F:DNA binding"/>
    <property type="evidence" value="ECO:0007669"/>
    <property type="project" value="InterPro"/>
</dbReference>
<dbReference type="PANTHER" id="PTHR30461:SF23">
    <property type="entry name" value="DNA RECOMBINASE-RELATED"/>
    <property type="match status" value="1"/>
</dbReference>
<dbReference type="OrthoDB" id="9791494at2"/>
<dbReference type="PANTHER" id="PTHR30461">
    <property type="entry name" value="DNA-INVERTASE FROM LAMBDOID PROPHAGE"/>
    <property type="match status" value="1"/>
</dbReference>
<dbReference type="InterPro" id="IPR036162">
    <property type="entry name" value="Resolvase-like_N_sf"/>
</dbReference>
<dbReference type="Gene3D" id="3.40.50.1390">
    <property type="entry name" value="Resolvase, N-terminal catalytic domain"/>
    <property type="match status" value="1"/>
</dbReference>
<dbReference type="Gene3D" id="3.90.1750.20">
    <property type="entry name" value="Putative Large Serine Recombinase, Chain B, Domain 2"/>
    <property type="match status" value="1"/>
</dbReference>
<comment type="caution">
    <text evidence="3">The sequence shown here is derived from an EMBL/GenBank/DDBJ whole genome shotgun (WGS) entry which is preliminary data.</text>
</comment>
<feature type="domain" description="Recombinase" evidence="2">
    <location>
        <begin position="94"/>
        <end position="225"/>
    </location>
</feature>
<dbReference type="GO" id="GO:0000150">
    <property type="term" value="F:DNA strand exchange activity"/>
    <property type="evidence" value="ECO:0007669"/>
    <property type="project" value="InterPro"/>
</dbReference>
<sequence>MQVLVQDAAAGRFDIVLSESMDRLSCDQEEIAHVFKRLSFTDIKIVTLSEGPVNELHVGLKGMMGALFLKDFADKTRRALRGRVEAGKSGGGNAYGYEVVRRLDAENQPVRGERKIDPVQAAIIIRIFNDYAAGKSPPASAKELNREGVAGPSGTDWGPSAIPGNPGRGTGILNNELYVGRLVWNRLLHQGPRDRKAGLPPQPGKSWITQDVPHLHIVGDDLWKR</sequence>
<accession>A0A5C8P8D2</accession>
<gene>
    <name evidence="3" type="ORF">FHP25_37215</name>
</gene>
<keyword evidence="4" id="KW-1185">Reference proteome</keyword>
<protein>
    <submittedName>
        <fullName evidence="3">Recombinase family protein</fullName>
    </submittedName>
</protein>
<dbReference type="Pfam" id="PF07508">
    <property type="entry name" value="Recombinase"/>
    <property type="match status" value="1"/>
</dbReference>
<dbReference type="EMBL" id="VDUZ01000070">
    <property type="protein sequence ID" value="TXL69873.1"/>
    <property type="molecule type" value="Genomic_DNA"/>
</dbReference>
<evidence type="ECO:0000259" key="2">
    <source>
        <dbReference type="PROSITE" id="PS51737"/>
    </source>
</evidence>
<evidence type="ECO:0000313" key="4">
    <source>
        <dbReference type="Proteomes" id="UP000321638"/>
    </source>
</evidence>
<dbReference type="AlphaFoldDB" id="A0A5C8P8D2"/>